<organism evidence="1 2">
    <name type="scientific">Desulfolutivibrio sulfodismutans</name>
    <dbReference type="NCBI Taxonomy" id="63561"/>
    <lineage>
        <taxon>Bacteria</taxon>
        <taxon>Pseudomonadati</taxon>
        <taxon>Thermodesulfobacteriota</taxon>
        <taxon>Desulfovibrionia</taxon>
        <taxon>Desulfovibrionales</taxon>
        <taxon>Desulfovibrionaceae</taxon>
        <taxon>Desulfolutivibrio</taxon>
    </lineage>
</organism>
<dbReference type="RefSeq" id="WP_163300900.1">
    <property type="nucleotide sequence ID" value="NZ_JAAGRQ010000010.1"/>
</dbReference>
<reference evidence="1 2" key="1">
    <citation type="submission" date="2020-02" db="EMBL/GenBank/DDBJ databases">
        <title>Comparative genomics of sulfur disproportionating microorganisms.</title>
        <authorList>
            <person name="Ward L.M."/>
            <person name="Bertran E."/>
            <person name="Johnston D.T."/>
        </authorList>
    </citation>
    <scope>NUCLEOTIDE SEQUENCE [LARGE SCALE GENOMIC DNA]</scope>
    <source>
        <strain evidence="1 2">DSM 3696</strain>
    </source>
</reference>
<accession>A0A7K3NJ94</accession>
<keyword evidence="2" id="KW-1185">Reference proteome</keyword>
<protein>
    <submittedName>
        <fullName evidence="1">Uncharacterized protein</fullName>
    </submittedName>
</protein>
<dbReference type="Proteomes" id="UP000469724">
    <property type="component" value="Unassembled WGS sequence"/>
</dbReference>
<sequence>MKKLRHQEGFSREWVFHLLLIYLGYVWKRVNARKLHSIIRFFSPKLDSCLFMVRPCERQLRYIGRWDEEKNAFIACCSHFVIGNIYKSKDFNGATYSFYEDKDGEGRIGCAYFERVT</sequence>
<dbReference type="AlphaFoldDB" id="A0A7K3NJ94"/>
<comment type="caution">
    <text evidence="1">The sequence shown here is derived from an EMBL/GenBank/DDBJ whole genome shotgun (WGS) entry which is preliminary data.</text>
</comment>
<dbReference type="EMBL" id="JAAGRQ010000010">
    <property type="protein sequence ID" value="NDY55845.1"/>
    <property type="molecule type" value="Genomic_DNA"/>
</dbReference>
<evidence type="ECO:0000313" key="2">
    <source>
        <dbReference type="Proteomes" id="UP000469724"/>
    </source>
</evidence>
<proteinExistence type="predicted"/>
<evidence type="ECO:0000313" key="1">
    <source>
        <dbReference type="EMBL" id="NDY55845.1"/>
    </source>
</evidence>
<name>A0A7K3NJ94_9BACT</name>
<gene>
    <name evidence="1" type="ORF">G3N56_03700</name>
</gene>